<dbReference type="HOGENOM" id="CLU_1042706_0_0_1"/>
<evidence type="ECO:0000313" key="2">
    <source>
        <dbReference type="EMBL" id="KIJ39550.1"/>
    </source>
</evidence>
<feature type="compositionally biased region" description="Polar residues" evidence="1">
    <location>
        <begin position="33"/>
        <end position="47"/>
    </location>
</feature>
<dbReference type="Proteomes" id="UP000054279">
    <property type="component" value="Unassembled WGS sequence"/>
</dbReference>
<protein>
    <submittedName>
        <fullName evidence="2">Uncharacterized protein</fullName>
    </submittedName>
</protein>
<reference evidence="2 3" key="1">
    <citation type="submission" date="2014-06" db="EMBL/GenBank/DDBJ databases">
        <title>Evolutionary Origins and Diversification of the Mycorrhizal Mutualists.</title>
        <authorList>
            <consortium name="DOE Joint Genome Institute"/>
            <consortium name="Mycorrhizal Genomics Consortium"/>
            <person name="Kohler A."/>
            <person name="Kuo A."/>
            <person name="Nagy L.G."/>
            <person name="Floudas D."/>
            <person name="Copeland A."/>
            <person name="Barry K.W."/>
            <person name="Cichocki N."/>
            <person name="Veneault-Fourrey C."/>
            <person name="LaButti K."/>
            <person name="Lindquist E.A."/>
            <person name="Lipzen A."/>
            <person name="Lundell T."/>
            <person name="Morin E."/>
            <person name="Murat C."/>
            <person name="Riley R."/>
            <person name="Ohm R."/>
            <person name="Sun H."/>
            <person name="Tunlid A."/>
            <person name="Henrissat B."/>
            <person name="Grigoriev I.V."/>
            <person name="Hibbett D.S."/>
            <person name="Martin F."/>
        </authorList>
    </citation>
    <scope>NUCLEOTIDE SEQUENCE [LARGE SCALE GENOMIC DNA]</scope>
    <source>
        <strain evidence="2 3">SS14</strain>
    </source>
</reference>
<feature type="region of interest" description="Disordered" evidence="1">
    <location>
        <begin position="97"/>
        <end position="133"/>
    </location>
</feature>
<dbReference type="AlphaFoldDB" id="A0A0C9VND0"/>
<feature type="region of interest" description="Disordered" evidence="1">
    <location>
        <begin position="29"/>
        <end position="48"/>
    </location>
</feature>
<proteinExistence type="predicted"/>
<evidence type="ECO:0000313" key="3">
    <source>
        <dbReference type="Proteomes" id="UP000054279"/>
    </source>
</evidence>
<dbReference type="EMBL" id="KN837151">
    <property type="protein sequence ID" value="KIJ39550.1"/>
    <property type="molecule type" value="Genomic_DNA"/>
</dbReference>
<evidence type="ECO:0000256" key="1">
    <source>
        <dbReference type="SAM" id="MobiDB-lite"/>
    </source>
</evidence>
<name>A0A0C9VND0_SPHS4</name>
<gene>
    <name evidence="2" type="ORF">M422DRAFT_257602</name>
</gene>
<sequence length="267" mass="29825">MRKDGIEQNSWSTSCSKRCRELNKKARVHITRKNQQNPPKSTTSTHPNHVAFNFSGSLFRLFHSGGLNQISSVTLFGIVGVFQLRIALTTEKSQPMMSLRAGGRTRHQSVHCASLQQRRRVSPNQRMRCAPKGRPWAREAGGVVVGVVQGAAGFELGAVRRALECNGDDGDSAPLGEDGGSCEKFVRRQGNKRVGDSTQRRKLINIAETRPPVLLSHLSRRFLEVVLAAHKPGLTFDLHIHRKFMEVPSLGFVLRFYVPHSRPLFAW</sequence>
<keyword evidence="3" id="KW-1185">Reference proteome</keyword>
<organism evidence="2 3">
    <name type="scientific">Sphaerobolus stellatus (strain SS14)</name>
    <dbReference type="NCBI Taxonomy" id="990650"/>
    <lineage>
        <taxon>Eukaryota</taxon>
        <taxon>Fungi</taxon>
        <taxon>Dikarya</taxon>
        <taxon>Basidiomycota</taxon>
        <taxon>Agaricomycotina</taxon>
        <taxon>Agaricomycetes</taxon>
        <taxon>Phallomycetidae</taxon>
        <taxon>Geastrales</taxon>
        <taxon>Sphaerobolaceae</taxon>
        <taxon>Sphaerobolus</taxon>
    </lineage>
</organism>
<accession>A0A0C9VND0</accession>